<dbReference type="PROSITE" id="PS51257">
    <property type="entry name" value="PROKAR_LIPOPROTEIN"/>
    <property type="match status" value="1"/>
</dbReference>
<dbReference type="EMBL" id="WMII01000005">
    <property type="protein sequence ID" value="MTH64057.1"/>
    <property type="molecule type" value="Genomic_DNA"/>
</dbReference>
<feature type="chain" id="PRO_5026649709" evidence="1">
    <location>
        <begin position="27"/>
        <end position="154"/>
    </location>
</feature>
<name>A0A6L6J073_9RHOB</name>
<accession>A0A6L6J073</accession>
<dbReference type="Proteomes" id="UP000478740">
    <property type="component" value="Unassembled WGS sequence"/>
</dbReference>
<comment type="caution">
    <text evidence="2">The sequence shown here is derived from an EMBL/GenBank/DDBJ whole genome shotgun (WGS) entry which is preliminary data.</text>
</comment>
<feature type="signal peptide" evidence="1">
    <location>
        <begin position="1"/>
        <end position="26"/>
    </location>
</feature>
<evidence type="ECO:0000313" key="3">
    <source>
        <dbReference type="Proteomes" id="UP000478740"/>
    </source>
</evidence>
<sequence>MRFRPCVALGRYAVSAAILLALSACYEEEDQTIPSDTDAQVAPAPEAHWLEVGDPRAPETFLAEETGLPPAPLAAQLADLAAQYRESPRMIANRVLQLSREYPDTPLERMMRDLLPREGLPERSLGPVAQQYRVLRAGGADHATAMSAALGDSG</sequence>
<protein>
    <submittedName>
        <fullName evidence="2">Protein moxZ</fullName>
    </submittedName>
</protein>
<keyword evidence="1" id="KW-0732">Signal</keyword>
<gene>
    <name evidence="2" type="ORF">GL284_07235</name>
</gene>
<dbReference type="RefSeq" id="WP_155043921.1">
    <property type="nucleotide sequence ID" value="NZ_WMIH01000004.1"/>
</dbReference>
<reference evidence="2 3" key="1">
    <citation type="submission" date="2019-11" db="EMBL/GenBank/DDBJ databases">
        <authorList>
            <person name="Dong K."/>
        </authorList>
    </citation>
    <scope>NUCLEOTIDE SEQUENCE [LARGE SCALE GENOMIC DNA]</scope>
    <source>
        <strain evidence="2 3">DK608</strain>
    </source>
</reference>
<keyword evidence="3" id="KW-1185">Reference proteome</keyword>
<dbReference type="AlphaFoldDB" id="A0A6L6J073"/>
<organism evidence="2 3">
    <name type="scientific">Paracoccus shanxieyensis</name>
    <dbReference type="NCBI Taxonomy" id="2675752"/>
    <lineage>
        <taxon>Bacteria</taxon>
        <taxon>Pseudomonadati</taxon>
        <taxon>Pseudomonadota</taxon>
        <taxon>Alphaproteobacteria</taxon>
        <taxon>Rhodobacterales</taxon>
        <taxon>Paracoccaceae</taxon>
        <taxon>Paracoccus</taxon>
    </lineage>
</organism>
<evidence type="ECO:0000313" key="2">
    <source>
        <dbReference type="EMBL" id="MTH64057.1"/>
    </source>
</evidence>
<proteinExistence type="predicted"/>
<evidence type="ECO:0000256" key="1">
    <source>
        <dbReference type="SAM" id="SignalP"/>
    </source>
</evidence>